<feature type="domain" description="Lon N-terminal" evidence="3">
    <location>
        <begin position="104"/>
        <end position="453"/>
    </location>
</feature>
<dbReference type="Pfam" id="PF02190">
    <property type="entry name" value="LON_substr_bdg"/>
    <property type="match status" value="1"/>
</dbReference>
<dbReference type="Gene3D" id="2.30.130.40">
    <property type="entry name" value="LON domain-like"/>
    <property type="match status" value="1"/>
</dbReference>
<dbReference type="InterPro" id="IPR015947">
    <property type="entry name" value="PUA-like_sf"/>
</dbReference>
<evidence type="ECO:0000256" key="2">
    <source>
        <dbReference type="SAM" id="MobiDB-lite"/>
    </source>
</evidence>
<dbReference type="FunFam" id="2.170.150.20:FF:000007">
    <property type="entry name" value="Protein cereblon"/>
    <property type="match status" value="1"/>
</dbReference>
<organism evidence="4 5">
    <name type="scientific">Acorus gramineus</name>
    <name type="common">Dwarf sweet flag</name>
    <dbReference type="NCBI Taxonomy" id="55184"/>
    <lineage>
        <taxon>Eukaryota</taxon>
        <taxon>Viridiplantae</taxon>
        <taxon>Streptophyta</taxon>
        <taxon>Embryophyta</taxon>
        <taxon>Tracheophyta</taxon>
        <taxon>Spermatophyta</taxon>
        <taxon>Magnoliopsida</taxon>
        <taxon>Liliopsida</taxon>
        <taxon>Acoraceae</taxon>
        <taxon>Acorus</taxon>
    </lineage>
</organism>
<dbReference type="Gene3D" id="2.170.150.20">
    <property type="entry name" value="Peptide methionine sulfoxide reductase"/>
    <property type="match status" value="1"/>
</dbReference>
<accession>A0AAV9ANK8</accession>
<dbReference type="FunFam" id="2.30.130.40:FF:000009">
    <property type="entry name" value="ATP-dependent protease La domain-containing protein"/>
    <property type="match status" value="1"/>
</dbReference>
<comment type="similarity">
    <text evidence="1">Belongs to the 4-toluene sulfonate uptake permease (TSUP) (TC 2.A.102) family.</text>
</comment>
<dbReference type="Proteomes" id="UP001179952">
    <property type="component" value="Unassembled WGS sequence"/>
</dbReference>
<dbReference type="SMART" id="SM00464">
    <property type="entry name" value="LON"/>
    <property type="match status" value="1"/>
</dbReference>
<dbReference type="PANTHER" id="PTHR14255">
    <property type="entry name" value="CEREBLON"/>
    <property type="match status" value="1"/>
</dbReference>
<name>A0AAV9ANK8_ACOGR</name>
<evidence type="ECO:0000256" key="1">
    <source>
        <dbReference type="ARBA" id="ARBA00009142"/>
    </source>
</evidence>
<dbReference type="PANTHER" id="PTHR14255:SF4">
    <property type="entry name" value="PROTEIN CEREBLON"/>
    <property type="match status" value="1"/>
</dbReference>
<reference evidence="4" key="1">
    <citation type="journal article" date="2023" name="Nat. Commun.">
        <title>Diploid and tetraploid genomes of Acorus and the evolution of monocots.</title>
        <authorList>
            <person name="Ma L."/>
            <person name="Liu K.W."/>
            <person name="Li Z."/>
            <person name="Hsiao Y.Y."/>
            <person name="Qi Y."/>
            <person name="Fu T."/>
            <person name="Tang G.D."/>
            <person name="Zhang D."/>
            <person name="Sun W.H."/>
            <person name="Liu D.K."/>
            <person name="Li Y."/>
            <person name="Chen G.Z."/>
            <person name="Liu X.D."/>
            <person name="Liao X.Y."/>
            <person name="Jiang Y.T."/>
            <person name="Yu X."/>
            <person name="Hao Y."/>
            <person name="Huang J."/>
            <person name="Zhao X.W."/>
            <person name="Ke S."/>
            <person name="Chen Y.Y."/>
            <person name="Wu W.L."/>
            <person name="Hsu J.L."/>
            <person name="Lin Y.F."/>
            <person name="Huang M.D."/>
            <person name="Li C.Y."/>
            <person name="Huang L."/>
            <person name="Wang Z.W."/>
            <person name="Zhao X."/>
            <person name="Zhong W.Y."/>
            <person name="Peng D.H."/>
            <person name="Ahmad S."/>
            <person name="Lan S."/>
            <person name="Zhang J.S."/>
            <person name="Tsai W.C."/>
            <person name="Van de Peer Y."/>
            <person name="Liu Z.J."/>
        </authorList>
    </citation>
    <scope>NUCLEOTIDE SEQUENCE</scope>
    <source>
        <strain evidence="4">SCP</strain>
    </source>
</reference>
<dbReference type="GO" id="GO:0016567">
    <property type="term" value="P:protein ubiquitination"/>
    <property type="evidence" value="ECO:0007669"/>
    <property type="project" value="TreeGrafter"/>
</dbReference>
<gene>
    <name evidence="4" type="ORF">QJS04_geneDACA002637</name>
</gene>
<dbReference type="InterPro" id="IPR046336">
    <property type="entry name" value="Lon_prtase_N_sf"/>
</dbReference>
<keyword evidence="5" id="KW-1185">Reference proteome</keyword>
<evidence type="ECO:0000259" key="3">
    <source>
        <dbReference type="SMART" id="SM00464"/>
    </source>
</evidence>
<dbReference type="AlphaFoldDB" id="A0AAV9ANK8"/>
<dbReference type="InterPro" id="IPR003111">
    <property type="entry name" value="Lon_prtase_N"/>
</dbReference>
<dbReference type="EMBL" id="JAUJYN010000007">
    <property type="protein sequence ID" value="KAK1265804.1"/>
    <property type="molecule type" value="Genomic_DNA"/>
</dbReference>
<feature type="region of interest" description="Disordered" evidence="2">
    <location>
        <begin position="319"/>
        <end position="351"/>
    </location>
</feature>
<comment type="caution">
    <text evidence="4">The sequence shown here is derived from an EMBL/GenBank/DDBJ whole genome shotgun (WGS) entry which is preliminary data.</text>
</comment>
<proteinExistence type="inferred from homology"/>
<reference evidence="4" key="2">
    <citation type="submission" date="2023-06" db="EMBL/GenBank/DDBJ databases">
        <authorList>
            <person name="Ma L."/>
            <person name="Liu K.-W."/>
            <person name="Li Z."/>
            <person name="Hsiao Y.-Y."/>
            <person name="Qi Y."/>
            <person name="Fu T."/>
            <person name="Tang G."/>
            <person name="Zhang D."/>
            <person name="Sun W.-H."/>
            <person name="Liu D.-K."/>
            <person name="Li Y."/>
            <person name="Chen G.-Z."/>
            <person name="Liu X.-D."/>
            <person name="Liao X.-Y."/>
            <person name="Jiang Y.-T."/>
            <person name="Yu X."/>
            <person name="Hao Y."/>
            <person name="Huang J."/>
            <person name="Zhao X.-W."/>
            <person name="Ke S."/>
            <person name="Chen Y.-Y."/>
            <person name="Wu W.-L."/>
            <person name="Hsu J.-L."/>
            <person name="Lin Y.-F."/>
            <person name="Huang M.-D."/>
            <person name="Li C.-Y."/>
            <person name="Huang L."/>
            <person name="Wang Z.-W."/>
            <person name="Zhao X."/>
            <person name="Zhong W.-Y."/>
            <person name="Peng D.-H."/>
            <person name="Ahmad S."/>
            <person name="Lan S."/>
            <person name="Zhang J.-S."/>
            <person name="Tsai W.-C."/>
            <person name="Van De Peer Y."/>
            <person name="Liu Z.-J."/>
        </authorList>
    </citation>
    <scope>NUCLEOTIDE SEQUENCE</scope>
    <source>
        <strain evidence="4">SCP</strain>
        <tissue evidence="4">Leaves</tissue>
    </source>
</reference>
<dbReference type="GO" id="GO:0031464">
    <property type="term" value="C:Cul4A-RING E3 ubiquitin ligase complex"/>
    <property type="evidence" value="ECO:0007669"/>
    <property type="project" value="TreeGrafter"/>
</dbReference>
<sequence length="473" mass="53292">MEGDGLEEYERLQMQRIRELDMEELEIEEVDSDLQQSDDDGEDPRFFSPPALHIWDLRRRVDGGADSSGGITFNMCLAPLHTYLGEVDDTHGRVAFLDGGAVLNLPMFYLQGVVLFPEATLPLRVIEPGFIAAVERALNQVDAPCTIGVVRVNLDPNGRRFQCSTIGTTAEIRQYRRLDDGSLNVVARGQQRFHVRRRWMDVEGAEDVPLRTPRDAFAKLSLVRNFLRHTRSHGVHSVASHARCGEYEVEENTWEAMSDTSSDSYYSPSDTIMEQPGSEPVCGSGLFDDPVNSDDENALGGRDKLRRCDNSLSRGSWRDHVHEKASTSGSSDLKTCKESSTGGNSGENGKLERDLAANNTRWLHKAPMTFWPHWVYEMYDSYSLAQRAADMWKQIIGYPSMDELIRKPDLLSFYIGSKVPVSESTRQELYAWTVTNCAVCETNMGWLFTATKKGLLPRLFWGIRSSQVADTMQ</sequence>
<evidence type="ECO:0000313" key="4">
    <source>
        <dbReference type="EMBL" id="KAK1265804.1"/>
    </source>
</evidence>
<dbReference type="SUPFAM" id="SSF88697">
    <property type="entry name" value="PUA domain-like"/>
    <property type="match status" value="1"/>
</dbReference>
<feature type="region of interest" description="Disordered" evidence="2">
    <location>
        <begin position="285"/>
        <end position="305"/>
    </location>
</feature>
<evidence type="ECO:0000313" key="5">
    <source>
        <dbReference type="Proteomes" id="UP001179952"/>
    </source>
</evidence>
<protein>
    <recommendedName>
        <fullName evidence="3">Lon N-terminal domain-containing protein</fullName>
    </recommendedName>
</protein>